<gene>
    <name evidence="2" type="ORF">Pmar_PMAR029073</name>
</gene>
<dbReference type="SUPFAM" id="SSF53098">
    <property type="entry name" value="Ribonuclease H-like"/>
    <property type="match status" value="1"/>
</dbReference>
<dbReference type="Gene3D" id="3.30.420.10">
    <property type="entry name" value="Ribonuclease H-like superfamily/Ribonuclease H"/>
    <property type="match status" value="1"/>
</dbReference>
<accession>C5LFT3</accession>
<name>C5LFT3_PERM5</name>
<feature type="domain" description="Integrase catalytic" evidence="1">
    <location>
        <begin position="1"/>
        <end position="122"/>
    </location>
</feature>
<evidence type="ECO:0000259" key="1">
    <source>
        <dbReference type="PROSITE" id="PS50994"/>
    </source>
</evidence>
<dbReference type="InParanoid" id="C5LFT3"/>
<dbReference type="AlphaFoldDB" id="C5LFT3"/>
<dbReference type="InterPro" id="IPR036397">
    <property type="entry name" value="RNaseH_sf"/>
</dbReference>
<protein>
    <recommendedName>
        <fullName evidence="1">Integrase catalytic domain-containing protein</fullName>
    </recommendedName>
</protein>
<keyword evidence="3" id="KW-1185">Reference proteome</keyword>
<evidence type="ECO:0000313" key="3">
    <source>
        <dbReference type="Proteomes" id="UP000007800"/>
    </source>
</evidence>
<dbReference type="InterPro" id="IPR001584">
    <property type="entry name" value="Integrase_cat-core"/>
</dbReference>
<evidence type="ECO:0000313" key="2">
    <source>
        <dbReference type="EMBL" id="EER04412.1"/>
    </source>
</evidence>
<dbReference type="GO" id="GO:0015074">
    <property type="term" value="P:DNA integration"/>
    <property type="evidence" value="ECO:0007669"/>
    <property type="project" value="InterPro"/>
</dbReference>
<dbReference type="EMBL" id="GG681619">
    <property type="protein sequence ID" value="EER04412.1"/>
    <property type="molecule type" value="Genomic_DNA"/>
</dbReference>
<feature type="non-terminal residue" evidence="2">
    <location>
        <position position="1"/>
    </location>
</feature>
<dbReference type="PROSITE" id="PS50994">
    <property type="entry name" value="INTEGRASE"/>
    <property type="match status" value="1"/>
</dbReference>
<sequence>GLCNQRSQTICGALNRLIQEHGLMRELRSDGGPSLVSSYFKRWLLSKGVSHKVVNKYSPFENGLAQKTIGGLKSSIRLFPEVLRSRYHDSSHWFEVAAKAVRRLNDRPYWNTTPFALWYGRERRSEEEVRLAMEPEATTVEALKKHRDEFDRERYLRSPTGRYTPRTLRISPGQKVKVFRPSSLPGVGHSRGLLKKPVYTVIAQHGVDVELLEDGKASGDGITEHIRNGGDVVAQGNDRVVIAVI</sequence>
<reference evidence="2 3" key="1">
    <citation type="submission" date="2008-07" db="EMBL/GenBank/DDBJ databases">
        <authorList>
            <person name="El-Sayed N."/>
            <person name="Caler E."/>
            <person name="Inman J."/>
            <person name="Amedeo P."/>
            <person name="Hass B."/>
            <person name="Wortman J."/>
        </authorList>
    </citation>
    <scope>NUCLEOTIDE SEQUENCE [LARGE SCALE GENOMIC DNA]</scope>
    <source>
        <strain evidence="3">ATCC 50983 / TXsc</strain>
    </source>
</reference>
<dbReference type="OrthoDB" id="413361at2759"/>
<dbReference type="GeneID" id="9037073"/>
<dbReference type="RefSeq" id="XP_002772596.1">
    <property type="nucleotide sequence ID" value="XM_002772550.1"/>
</dbReference>
<proteinExistence type="predicted"/>
<dbReference type="InterPro" id="IPR012337">
    <property type="entry name" value="RNaseH-like_sf"/>
</dbReference>
<dbReference type="Proteomes" id="UP000007800">
    <property type="component" value="Unassembled WGS sequence"/>
</dbReference>
<dbReference type="GO" id="GO:0003676">
    <property type="term" value="F:nucleic acid binding"/>
    <property type="evidence" value="ECO:0007669"/>
    <property type="project" value="InterPro"/>
</dbReference>
<organism evidence="3">
    <name type="scientific">Perkinsus marinus (strain ATCC 50983 / TXsc)</name>
    <dbReference type="NCBI Taxonomy" id="423536"/>
    <lineage>
        <taxon>Eukaryota</taxon>
        <taxon>Sar</taxon>
        <taxon>Alveolata</taxon>
        <taxon>Perkinsozoa</taxon>
        <taxon>Perkinsea</taxon>
        <taxon>Perkinsida</taxon>
        <taxon>Perkinsidae</taxon>
        <taxon>Perkinsus</taxon>
    </lineage>
</organism>